<accession>A0A1F7FB47</accession>
<comment type="caution">
    <text evidence="1">The sequence shown here is derived from an EMBL/GenBank/DDBJ whole genome shotgun (WGS) entry which is preliminary data.</text>
</comment>
<dbReference type="AlphaFoldDB" id="A0A1F7FB47"/>
<evidence type="ECO:0000313" key="2">
    <source>
        <dbReference type="Proteomes" id="UP000179243"/>
    </source>
</evidence>
<reference evidence="1 2" key="1">
    <citation type="journal article" date="2016" name="Nat. Commun.">
        <title>Thousands of microbial genomes shed light on interconnected biogeochemical processes in an aquifer system.</title>
        <authorList>
            <person name="Anantharaman K."/>
            <person name="Brown C.T."/>
            <person name="Hug L.A."/>
            <person name="Sharon I."/>
            <person name="Castelle C.J."/>
            <person name="Probst A.J."/>
            <person name="Thomas B.C."/>
            <person name="Singh A."/>
            <person name="Wilkins M.J."/>
            <person name="Karaoz U."/>
            <person name="Brodie E.L."/>
            <person name="Williams K.H."/>
            <person name="Hubbard S.S."/>
            <person name="Banfield J.F."/>
        </authorList>
    </citation>
    <scope>NUCLEOTIDE SEQUENCE [LARGE SCALE GENOMIC DNA]</scope>
</reference>
<sequence length="114" mass="12493">MVSRTNKSIAARWFVNEAIGDLHLKTDTASAVNSGVVLAENPLDWNCLPRDNQPDIGADEFSNNPVAIDVAAAARGGTYLSNAEPNPFQPRNSHTVRHIKNRRTQAFQHHCFGA</sequence>
<proteinExistence type="predicted"/>
<protein>
    <submittedName>
        <fullName evidence="1">Uncharacterized protein</fullName>
    </submittedName>
</protein>
<evidence type="ECO:0000313" key="1">
    <source>
        <dbReference type="EMBL" id="OGK03841.1"/>
    </source>
</evidence>
<gene>
    <name evidence="1" type="ORF">A2519_02305</name>
</gene>
<dbReference type="Proteomes" id="UP000179243">
    <property type="component" value="Unassembled WGS sequence"/>
</dbReference>
<organism evidence="1 2">
    <name type="scientific">Candidatus Raymondbacteria bacterium RIFOXYD12_FULL_49_13</name>
    <dbReference type="NCBI Taxonomy" id="1817890"/>
    <lineage>
        <taxon>Bacteria</taxon>
        <taxon>Raymondiibacteriota</taxon>
    </lineage>
</organism>
<name>A0A1F7FB47_UNCRA</name>
<dbReference type="EMBL" id="MFYX01000081">
    <property type="protein sequence ID" value="OGK03841.1"/>
    <property type="molecule type" value="Genomic_DNA"/>
</dbReference>